<dbReference type="Gene3D" id="1.10.1660.10">
    <property type="match status" value="1"/>
</dbReference>
<dbReference type="GO" id="GO:0003700">
    <property type="term" value="F:DNA-binding transcription factor activity"/>
    <property type="evidence" value="ECO:0007669"/>
    <property type="project" value="InterPro"/>
</dbReference>
<dbReference type="RefSeq" id="WP_132880427.1">
    <property type="nucleotide sequence ID" value="NZ_SLXQ01000019.1"/>
</dbReference>
<reference evidence="3 4" key="1">
    <citation type="submission" date="2019-03" db="EMBL/GenBank/DDBJ databases">
        <title>Genomic Encyclopedia of Type Strains, Phase IV (KMG-IV): sequencing the most valuable type-strain genomes for metagenomic binning, comparative biology and taxonomic classification.</title>
        <authorList>
            <person name="Goeker M."/>
        </authorList>
    </citation>
    <scope>NUCLEOTIDE SEQUENCE [LARGE SCALE GENOMIC DNA]</scope>
    <source>
        <strain evidence="3 4">DSM 45765</strain>
    </source>
</reference>
<dbReference type="GO" id="GO:0003677">
    <property type="term" value="F:DNA binding"/>
    <property type="evidence" value="ECO:0007669"/>
    <property type="project" value="UniProtKB-KW"/>
</dbReference>
<organism evidence="3 4">
    <name type="scientific">Tamaricihabitans halophyticus</name>
    <dbReference type="NCBI Taxonomy" id="1262583"/>
    <lineage>
        <taxon>Bacteria</taxon>
        <taxon>Bacillati</taxon>
        <taxon>Actinomycetota</taxon>
        <taxon>Actinomycetes</taxon>
        <taxon>Pseudonocardiales</taxon>
        <taxon>Pseudonocardiaceae</taxon>
        <taxon>Tamaricihabitans</taxon>
    </lineage>
</organism>
<dbReference type="SMART" id="SM00422">
    <property type="entry name" value="HTH_MERR"/>
    <property type="match status" value="1"/>
</dbReference>
<dbReference type="EMBL" id="SLXQ01000019">
    <property type="protein sequence ID" value="TCP44789.1"/>
    <property type="molecule type" value="Genomic_DNA"/>
</dbReference>
<accession>A0A4R2Q8C6</accession>
<dbReference type="PANTHER" id="PTHR30204">
    <property type="entry name" value="REDOX-CYCLING DRUG-SENSING TRANSCRIPTIONAL ACTIVATOR SOXR"/>
    <property type="match status" value="1"/>
</dbReference>
<evidence type="ECO:0000259" key="2">
    <source>
        <dbReference type="PROSITE" id="PS50937"/>
    </source>
</evidence>
<dbReference type="PROSITE" id="PS50937">
    <property type="entry name" value="HTH_MERR_2"/>
    <property type="match status" value="1"/>
</dbReference>
<dbReference type="InterPro" id="IPR009061">
    <property type="entry name" value="DNA-bd_dom_put_sf"/>
</dbReference>
<dbReference type="OrthoDB" id="9809391at2"/>
<dbReference type="InterPro" id="IPR047057">
    <property type="entry name" value="MerR_fam"/>
</dbReference>
<dbReference type="Pfam" id="PF13411">
    <property type="entry name" value="MerR_1"/>
    <property type="match status" value="1"/>
</dbReference>
<comment type="caution">
    <text evidence="3">The sequence shown here is derived from an EMBL/GenBank/DDBJ whole genome shotgun (WGS) entry which is preliminary data.</text>
</comment>
<sequence length="330" mass="36852">MGEAQGWYSIGELARRTGLSVKTIRFYADAGIVPPTGRTAAGYRRYDITALSRLELVRTLRELGVGLADIRDVLDRTTTVSGLARTQLELVDEQLRTLRVRRAVLRAVVKVDSGAAEARLMHKLATMSDAERDQLLDEFWDEVTGGLRLAPGLLEWIRSARPHLPDDPTSDQLEAWLELAELVRDAEFRRSVRDMYAALATRHLAQQPESAPAAAERWWSAQEAVRAAYDSGESADGAHARMLADRIAALFAAEYGVSDGPRLRERAANDFEQGFDERGERFWELLAIINDWPRRTRTLGPAASWLAAALRASAHSPQFSQRTTEPDDQM</sequence>
<dbReference type="PRINTS" id="PR00040">
    <property type="entry name" value="HTHMERR"/>
</dbReference>
<dbReference type="AlphaFoldDB" id="A0A4R2Q8C6"/>
<protein>
    <submittedName>
        <fullName evidence="3">DNA-binding transcriptional MerR regulator</fullName>
    </submittedName>
</protein>
<evidence type="ECO:0000256" key="1">
    <source>
        <dbReference type="ARBA" id="ARBA00023125"/>
    </source>
</evidence>
<dbReference type="PANTHER" id="PTHR30204:SF93">
    <property type="entry name" value="HTH MERR-TYPE DOMAIN-CONTAINING PROTEIN"/>
    <property type="match status" value="1"/>
</dbReference>
<dbReference type="CDD" id="cd00592">
    <property type="entry name" value="HTH_MerR-like"/>
    <property type="match status" value="1"/>
</dbReference>
<proteinExistence type="predicted"/>
<dbReference type="InterPro" id="IPR000551">
    <property type="entry name" value="MerR-type_HTH_dom"/>
</dbReference>
<dbReference type="Proteomes" id="UP000294911">
    <property type="component" value="Unassembled WGS sequence"/>
</dbReference>
<name>A0A4R2Q8C6_9PSEU</name>
<dbReference type="SUPFAM" id="SSF46955">
    <property type="entry name" value="Putative DNA-binding domain"/>
    <property type="match status" value="1"/>
</dbReference>
<evidence type="ECO:0000313" key="3">
    <source>
        <dbReference type="EMBL" id="TCP44789.1"/>
    </source>
</evidence>
<feature type="domain" description="HTH merR-type" evidence="2">
    <location>
        <begin position="7"/>
        <end position="76"/>
    </location>
</feature>
<evidence type="ECO:0000313" key="4">
    <source>
        <dbReference type="Proteomes" id="UP000294911"/>
    </source>
</evidence>
<gene>
    <name evidence="3" type="ORF">EV191_11974</name>
</gene>
<keyword evidence="4" id="KW-1185">Reference proteome</keyword>
<keyword evidence="1 3" id="KW-0238">DNA-binding</keyword>